<dbReference type="Gene3D" id="3.40.1360.10">
    <property type="match status" value="1"/>
</dbReference>
<dbReference type="Pfam" id="PF08707">
    <property type="entry name" value="PriCT_2"/>
    <property type="match status" value="1"/>
</dbReference>
<protein>
    <submittedName>
        <fullName evidence="4">Putative DNA primase/helicase</fullName>
    </submittedName>
</protein>
<dbReference type="AlphaFoldDB" id="A0A329CJV8"/>
<dbReference type="EMBL" id="QLTK01000008">
    <property type="protein sequence ID" value="RAS32044.1"/>
    <property type="molecule type" value="Genomic_DNA"/>
</dbReference>
<organism evidence="4 5">
    <name type="scientific">Paraburkholderia bryophila</name>
    <dbReference type="NCBI Taxonomy" id="420952"/>
    <lineage>
        <taxon>Bacteria</taxon>
        <taxon>Pseudomonadati</taxon>
        <taxon>Pseudomonadota</taxon>
        <taxon>Betaproteobacteria</taxon>
        <taxon>Burkholderiales</taxon>
        <taxon>Burkholderiaceae</taxon>
        <taxon>Paraburkholderia</taxon>
    </lineage>
</organism>
<reference evidence="4 5" key="1">
    <citation type="submission" date="2018-06" db="EMBL/GenBank/DDBJ databases">
        <title>Genomic Encyclopedia of Type Strains, Phase III (KMG-III): the genomes of soil and plant-associated and newly described type strains.</title>
        <authorList>
            <person name="Whitman W."/>
        </authorList>
    </citation>
    <scope>NUCLEOTIDE SEQUENCE [LARGE SCALE GENOMIC DNA]</scope>
    <source>
        <strain evidence="4 5">LMG 23644</strain>
    </source>
</reference>
<dbReference type="InterPro" id="IPR006171">
    <property type="entry name" value="TOPRIM_dom"/>
</dbReference>
<dbReference type="InterPro" id="IPR009270">
    <property type="entry name" value="DUF927"/>
</dbReference>
<keyword evidence="4" id="KW-0547">Nucleotide-binding</keyword>
<dbReference type="GO" id="GO:0016817">
    <property type="term" value="F:hydrolase activity, acting on acid anhydrides"/>
    <property type="evidence" value="ECO:0007669"/>
    <property type="project" value="InterPro"/>
</dbReference>
<feature type="domain" description="Toprim" evidence="3">
    <location>
        <begin position="219"/>
        <end position="318"/>
    </location>
</feature>
<comment type="caution">
    <text evidence="4">The sequence shown here is derived from an EMBL/GenBank/DDBJ whole genome shotgun (WGS) entry which is preliminary data.</text>
</comment>
<evidence type="ECO:0000259" key="3">
    <source>
        <dbReference type="Pfam" id="PF13362"/>
    </source>
</evidence>
<feature type="domain" description="DUF927" evidence="1">
    <location>
        <begin position="356"/>
        <end position="629"/>
    </location>
</feature>
<gene>
    <name evidence="4" type="ORF">BX591_108151</name>
</gene>
<keyword evidence="4" id="KW-0067">ATP-binding</keyword>
<dbReference type="GO" id="GO:0004386">
    <property type="term" value="F:helicase activity"/>
    <property type="evidence" value="ECO:0007669"/>
    <property type="project" value="UniProtKB-KW"/>
</dbReference>
<name>A0A329CJV8_9BURK</name>
<dbReference type="InterPro" id="IPR014819">
    <property type="entry name" value="PriCT_2"/>
</dbReference>
<dbReference type="Pfam" id="PF06048">
    <property type="entry name" value="DUF927"/>
    <property type="match status" value="1"/>
</dbReference>
<keyword evidence="4" id="KW-0378">Hydrolase</keyword>
<dbReference type="Pfam" id="PF13362">
    <property type="entry name" value="Toprim_3"/>
    <property type="match status" value="1"/>
</dbReference>
<evidence type="ECO:0000259" key="2">
    <source>
        <dbReference type="Pfam" id="PF08707"/>
    </source>
</evidence>
<evidence type="ECO:0000313" key="4">
    <source>
        <dbReference type="EMBL" id="RAS32044.1"/>
    </source>
</evidence>
<evidence type="ECO:0000259" key="1">
    <source>
        <dbReference type="Pfam" id="PF06048"/>
    </source>
</evidence>
<dbReference type="Proteomes" id="UP000248918">
    <property type="component" value="Unassembled WGS sequence"/>
</dbReference>
<proteinExistence type="predicted"/>
<dbReference type="OrthoDB" id="784829at2"/>
<feature type="domain" description="Primase C-terminal 2" evidence="2">
    <location>
        <begin position="12"/>
        <end position="81"/>
    </location>
</feature>
<keyword evidence="4" id="KW-0347">Helicase</keyword>
<accession>A0A329CJV8</accession>
<sequence length="902" mass="97198">MQFTDRERVQLALSSIPSDLPRNEWWRVGAAIKHEFGDEGFELFNTWSSNASSYDAGAARDTWRSLDADGGIRIGSLFELAKRHGFEPKRHRGIATHPAGETKRTAVVRQADDAAGKARADRHSTAAERAVSIWNGAQAASADHPYLARKDVVQHDLRVYRGALSIASMRCDGALIVPLYNEAGALTSLEFISPAGEKRFLPGGAKAGSFHVIGNSFDCLVIAEGYATAASATAANGGASVIAFDAGNLRRVGETMRKRYPDADLVFAVDNDDAEGNAGAAGNTGMKSATAAANAVEGVLAVPPAGMDLNDLHRAQGIEAVRDLIVAALPDQWPDMATRPSWGIYSRWQAIDSVARKPGVWYHSYKQRDDQEPVLVDEWICSPLYVAATTSNREDDDYGFLLRYVSRRGVWKRWAMPAEMLAGDGSEALGVLLAGGVEISQHKKREVLRYIASQHPKRHMRAATLTGWHQGAFVLPDEVIGADDVWFQAAGRTAPYGVAGTLNGWQTGVAGLANGNPMLMLAIAAGFAGVLLDPLRIDGGGLHIYGDSSTGKTTALVAGISVWGGQSFRRQWRATANGLEGAGTMHTDTLLALDEIGEVAPRDLYEASYALANGTGKSRANKHGEARKAAQWRVFVLSTGETTIIARIEAGGIESKAGQALRILDLPVTGRYGLFDDLRGMDSGARIADALRDAAAKHYGHAGREFVRKMAALRAQGVELNARLQELLTQFDAPDGQERRAARVLALTALAGELAIEFGIVDWSAGAPVAAARQAFRAWQDRRETHGKSAEHIGVMRSITAFIDRCGDARFSDIDADGAPLVPIRDRAGYWRIREGARSYLFTSEGLREAIKGYDFNRALTALDQCGALTEGKGGKRSAMVRVPGGHLTRLYCIDPARLDMT</sequence>
<evidence type="ECO:0000313" key="5">
    <source>
        <dbReference type="Proteomes" id="UP000248918"/>
    </source>
</evidence>